<dbReference type="InterPro" id="IPR020846">
    <property type="entry name" value="MFS_dom"/>
</dbReference>
<reference evidence="11 12" key="1">
    <citation type="submission" date="2019-08" db="EMBL/GenBank/DDBJ databases">
        <authorList>
            <person name="Peeters C."/>
        </authorList>
    </citation>
    <scope>NUCLEOTIDE SEQUENCE [LARGE SCALE GENOMIC DNA]</scope>
    <source>
        <strain evidence="11 12">LMG 31109</strain>
    </source>
</reference>
<dbReference type="PROSITE" id="PS50850">
    <property type="entry name" value="MFS"/>
    <property type="match status" value="1"/>
</dbReference>
<evidence type="ECO:0000256" key="6">
    <source>
        <dbReference type="ARBA" id="ARBA00022989"/>
    </source>
</evidence>
<evidence type="ECO:0000256" key="9">
    <source>
        <dbReference type="SAM" id="Phobius"/>
    </source>
</evidence>
<feature type="domain" description="Major facilitator superfamily (MFS) profile" evidence="10">
    <location>
        <begin position="62"/>
        <end position="558"/>
    </location>
</feature>
<keyword evidence="4" id="KW-1003">Cell membrane</keyword>
<dbReference type="GO" id="GO:0005886">
    <property type="term" value="C:plasma membrane"/>
    <property type="evidence" value="ECO:0007669"/>
    <property type="project" value="UniProtKB-SubCell"/>
</dbReference>
<feature type="transmembrane region" description="Helical" evidence="9">
    <location>
        <begin position="131"/>
        <end position="150"/>
    </location>
</feature>
<feature type="transmembrane region" description="Helical" evidence="9">
    <location>
        <begin position="246"/>
        <end position="268"/>
    </location>
</feature>
<dbReference type="GO" id="GO:0022857">
    <property type="term" value="F:transmembrane transporter activity"/>
    <property type="evidence" value="ECO:0007669"/>
    <property type="project" value="InterPro"/>
</dbReference>
<feature type="compositionally biased region" description="Gly residues" evidence="8">
    <location>
        <begin position="28"/>
        <end position="48"/>
    </location>
</feature>
<evidence type="ECO:0000256" key="8">
    <source>
        <dbReference type="SAM" id="MobiDB-lite"/>
    </source>
</evidence>
<feature type="transmembrane region" description="Helical" evidence="9">
    <location>
        <begin position="320"/>
        <end position="339"/>
    </location>
</feature>
<accession>A0A5E4XAW5</accession>
<feature type="transmembrane region" description="Helical" evidence="9">
    <location>
        <begin position="99"/>
        <end position="119"/>
    </location>
</feature>
<dbReference type="SUPFAM" id="SSF103473">
    <property type="entry name" value="MFS general substrate transporter"/>
    <property type="match status" value="1"/>
</dbReference>
<evidence type="ECO:0000256" key="1">
    <source>
        <dbReference type="ARBA" id="ARBA00004651"/>
    </source>
</evidence>
<evidence type="ECO:0000256" key="4">
    <source>
        <dbReference type="ARBA" id="ARBA00022475"/>
    </source>
</evidence>
<feature type="transmembrane region" description="Helical" evidence="9">
    <location>
        <begin position="60"/>
        <end position="79"/>
    </location>
</feature>
<dbReference type="InterPro" id="IPR011701">
    <property type="entry name" value="MFS"/>
</dbReference>
<dbReference type="Gene3D" id="1.20.1720.10">
    <property type="entry name" value="Multidrug resistance protein D"/>
    <property type="match status" value="1"/>
</dbReference>
<keyword evidence="12" id="KW-1185">Reference proteome</keyword>
<evidence type="ECO:0000256" key="3">
    <source>
        <dbReference type="ARBA" id="ARBA00022448"/>
    </source>
</evidence>
<comment type="similarity">
    <text evidence="2">Belongs to the major facilitator superfamily. EmrB family.</text>
</comment>
<feature type="transmembrane region" description="Helical" evidence="9">
    <location>
        <begin position="186"/>
        <end position="207"/>
    </location>
</feature>
<gene>
    <name evidence="11" type="ORF">PNO31109_03756</name>
</gene>
<feature type="region of interest" description="Disordered" evidence="8">
    <location>
        <begin position="27"/>
        <end position="48"/>
    </location>
</feature>
<keyword evidence="7 9" id="KW-0472">Membrane</keyword>
<proteinExistence type="inferred from homology"/>
<feature type="transmembrane region" description="Helical" evidence="9">
    <location>
        <begin position="535"/>
        <end position="553"/>
    </location>
</feature>
<dbReference type="InterPro" id="IPR036259">
    <property type="entry name" value="MFS_trans_sf"/>
</dbReference>
<evidence type="ECO:0000313" key="12">
    <source>
        <dbReference type="Proteomes" id="UP000367825"/>
    </source>
</evidence>
<dbReference type="CDD" id="cd17503">
    <property type="entry name" value="MFS_LmrB_MDR_like"/>
    <property type="match status" value="1"/>
</dbReference>
<organism evidence="11 12">
    <name type="scientific">Pandoraea nosoerga</name>
    <dbReference type="NCBI Taxonomy" id="2508296"/>
    <lineage>
        <taxon>Bacteria</taxon>
        <taxon>Pseudomonadati</taxon>
        <taxon>Pseudomonadota</taxon>
        <taxon>Betaproteobacteria</taxon>
        <taxon>Burkholderiales</taxon>
        <taxon>Burkholderiaceae</taxon>
        <taxon>Pandoraea</taxon>
    </lineage>
</organism>
<evidence type="ECO:0000256" key="2">
    <source>
        <dbReference type="ARBA" id="ARBA00008537"/>
    </source>
</evidence>
<name>A0A5E4XAW5_9BURK</name>
<keyword evidence="3" id="KW-0813">Transport</keyword>
<evidence type="ECO:0000256" key="5">
    <source>
        <dbReference type="ARBA" id="ARBA00022692"/>
    </source>
</evidence>
<dbReference type="Proteomes" id="UP000367825">
    <property type="component" value="Unassembled WGS sequence"/>
</dbReference>
<dbReference type="InterPro" id="IPR004638">
    <property type="entry name" value="EmrB-like"/>
</dbReference>
<feature type="transmembrane region" description="Helical" evidence="9">
    <location>
        <begin position="280"/>
        <end position="299"/>
    </location>
</feature>
<protein>
    <submittedName>
        <fullName evidence="11">EmrB/QacA subfamily drug resistance transporter</fullName>
    </submittedName>
</protein>
<dbReference type="Pfam" id="PF07690">
    <property type="entry name" value="MFS_1"/>
    <property type="match status" value="1"/>
</dbReference>
<comment type="subcellular location">
    <subcellularLocation>
        <location evidence="1">Cell membrane</location>
        <topology evidence="1">Multi-pass membrane protein</topology>
    </subcellularLocation>
</comment>
<dbReference type="PANTHER" id="PTHR42718:SF9">
    <property type="entry name" value="MAJOR FACILITATOR SUPERFAMILY MULTIDRUG TRANSPORTER MFSC"/>
    <property type="match status" value="1"/>
</dbReference>
<sequence>MAEGDVVQRAATRAQDEAHAAAAAGAAATGGGGSGRNEAGGGGAGGASGAPARNASAADWIAVAAGALGALLATLDISITNSALPQIQGQIGASGTEGTWISTGYLMSEIVMIPLAAWLTRVLGLRRFLMLNAIFFTLFSMMCGMSGSLAEMVVGRIGQGFAGGAMIPTAQMIIRTRLPRHQMPVGMAMFGLIVLLGPLLGPVVGGWLTENANWRWCFFLNLPISAGIVALLMLGLEREAANPQAFFKADWLGIVGLAIGLSSLTVVLEEGQRERWFDSHMIVWLTVLSVLGIGMMLVAQFTAEKPIVKLSLLGNKNYASVIYIVFTVGAGLYGVSYLLPQFLATIAGYNAQQSGNIMLLSGLPAFLMMPFLPRLISRVDIRLLVILGLLCFFGSCMLDIDLTAQSVGHDFTLSQLLRGVGQMLAMMPLNQASMAAVDAQDAGDAAGLYNMARNLGGSVGLALLGTLIDRRNDYHDAMLRESITANSPLGQEHLAANAAGFFAQTGDFAHAQLQASAQLAAEIARQASVMTFSETFYALGIALLLCVPLALLLKQPAGFASGGH</sequence>
<dbReference type="EMBL" id="CABPSC010000017">
    <property type="protein sequence ID" value="VVE33416.1"/>
    <property type="molecule type" value="Genomic_DNA"/>
</dbReference>
<evidence type="ECO:0000313" key="11">
    <source>
        <dbReference type="EMBL" id="VVE33416.1"/>
    </source>
</evidence>
<keyword evidence="5 9" id="KW-0812">Transmembrane</keyword>
<dbReference type="NCBIfam" id="TIGR00711">
    <property type="entry name" value="efflux_EmrB"/>
    <property type="match status" value="1"/>
</dbReference>
<dbReference type="AlphaFoldDB" id="A0A5E4XAW5"/>
<feature type="transmembrane region" description="Helical" evidence="9">
    <location>
        <begin position="213"/>
        <end position="234"/>
    </location>
</feature>
<evidence type="ECO:0000259" key="10">
    <source>
        <dbReference type="PROSITE" id="PS50850"/>
    </source>
</evidence>
<dbReference type="PANTHER" id="PTHR42718">
    <property type="entry name" value="MAJOR FACILITATOR SUPERFAMILY MULTIDRUG TRANSPORTER MFSC"/>
    <property type="match status" value="1"/>
</dbReference>
<evidence type="ECO:0000256" key="7">
    <source>
        <dbReference type="ARBA" id="ARBA00023136"/>
    </source>
</evidence>
<feature type="transmembrane region" description="Helical" evidence="9">
    <location>
        <begin position="381"/>
        <end position="400"/>
    </location>
</feature>
<dbReference type="Gene3D" id="1.20.1250.20">
    <property type="entry name" value="MFS general substrate transporter like domains"/>
    <property type="match status" value="1"/>
</dbReference>
<keyword evidence="6 9" id="KW-1133">Transmembrane helix</keyword>